<dbReference type="InterPro" id="IPR015797">
    <property type="entry name" value="NUDIX_hydrolase-like_dom_sf"/>
</dbReference>
<feature type="domain" description="HhH-GPD" evidence="15">
    <location>
        <begin position="53"/>
        <end position="204"/>
    </location>
</feature>
<dbReference type="GO" id="GO:0035485">
    <property type="term" value="F:adenine/guanine mispair binding"/>
    <property type="evidence" value="ECO:0007669"/>
    <property type="project" value="TreeGrafter"/>
</dbReference>
<keyword evidence="13 14" id="KW-0326">Glycosidase</keyword>
<dbReference type="InterPro" id="IPR029119">
    <property type="entry name" value="MutY_C"/>
</dbReference>
<dbReference type="GO" id="GO:0006298">
    <property type="term" value="P:mismatch repair"/>
    <property type="evidence" value="ECO:0007669"/>
    <property type="project" value="TreeGrafter"/>
</dbReference>
<dbReference type="InterPro" id="IPR023170">
    <property type="entry name" value="HhH_base_excis_C"/>
</dbReference>
<evidence type="ECO:0000256" key="4">
    <source>
        <dbReference type="ARBA" id="ARBA00012045"/>
    </source>
</evidence>
<dbReference type="CDD" id="cd00056">
    <property type="entry name" value="ENDO3c"/>
    <property type="match status" value="1"/>
</dbReference>
<dbReference type="Pfam" id="PF00730">
    <property type="entry name" value="HhH-GPD"/>
    <property type="match status" value="1"/>
</dbReference>
<gene>
    <name evidence="16" type="primary">mutY</name>
    <name evidence="16" type="ORF">SAMEA3545359_00752</name>
</gene>
<evidence type="ECO:0000259" key="15">
    <source>
        <dbReference type="SMART" id="SM00478"/>
    </source>
</evidence>
<dbReference type="EC" id="3.2.2.31" evidence="4 14"/>
<dbReference type="SUPFAM" id="SSF48150">
    <property type="entry name" value="DNA-glycosylase"/>
    <property type="match status" value="1"/>
</dbReference>
<evidence type="ECO:0000256" key="13">
    <source>
        <dbReference type="ARBA" id="ARBA00023295"/>
    </source>
</evidence>
<dbReference type="SMART" id="SM00478">
    <property type="entry name" value="ENDO3c"/>
    <property type="match status" value="1"/>
</dbReference>
<keyword evidence="11" id="KW-0411">Iron-sulfur</keyword>
<dbReference type="GO" id="GO:0000701">
    <property type="term" value="F:purine-specific mismatch base pair DNA N-glycosylase activity"/>
    <property type="evidence" value="ECO:0007669"/>
    <property type="project" value="UniProtKB-EC"/>
</dbReference>
<keyword evidence="7" id="KW-0479">Metal-binding</keyword>
<dbReference type="GO" id="GO:0051539">
    <property type="term" value="F:4 iron, 4 sulfur cluster binding"/>
    <property type="evidence" value="ECO:0007669"/>
    <property type="project" value="UniProtKB-UniRule"/>
</dbReference>
<evidence type="ECO:0000256" key="6">
    <source>
        <dbReference type="ARBA" id="ARBA00022485"/>
    </source>
</evidence>
<evidence type="ECO:0000256" key="7">
    <source>
        <dbReference type="ARBA" id="ARBA00022723"/>
    </source>
</evidence>
<dbReference type="SUPFAM" id="SSF55811">
    <property type="entry name" value="Nudix"/>
    <property type="match status" value="1"/>
</dbReference>
<accession>A0A1C6H9E4</accession>
<reference evidence="16" key="1">
    <citation type="submission" date="2015-09" db="EMBL/GenBank/DDBJ databases">
        <authorList>
            <consortium name="Pathogen Informatics"/>
        </authorList>
    </citation>
    <scope>NUCLEOTIDE SEQUENCE</scope>
    <source>
        <strain evidence="16">2789STDY5834896</strain>
    </source>
</reference>
<dbReference type="PANTHER" id="PTHR42944">
    <property type="entry name" value="ADENINE DNA GLYCOSYLASE"/>
    <property type="match status" value="1"/>
</dbReference>
<dbReference type="Gene3D" id="1.10.340.30">
    <property type="entry name" value="Hypothetical protein, domain 2"/>
    <property type="match status" value="1"/>
</dbReference>
<dbReference type="GO" id="GO:0032357">
    <property type="term" value="F:oxidized purine DNA binding"/>
    <property type="evidence" value="ECO:0007669"/>
    <property type="project" value="TreeGrafter"/>
</dbReference>
<dbReference type="FunFam" id="1.10.340.30:FF:000002">
    <property type="entry name" value="Adenine DNA glycosylase"/>
    <property type="match status" value="1"/>
</dbReference>
<evidence type="ECO:0000256" key="3">
    <source>
        <dbReference type="ARBA" id="ARBA00008343"/>
    </source>
</evidence>
<evidence type="ECO:0000256" key="10">
    <source>
        <dbReference type="ARBA" id="ARBA00023004"/>
    </source>
</evidence>
<evidence type="ECO:0000256" key="11">
    <source>
        <dbReference type="ARBA" id="ARBA00023014"/>
    </source>
</evidence>
<dbReference type="AlphaFoldDB" id="A0A1C6H9E4"/>
<evidence type="ECO:0000256" key="14">
    <source>
        <dbReference type="RuleBase" id="RU365096"/>
    </source>
</evidence>
<evidence type="ECO:0000256" key="2">
    <source>
        <dbReference type="ARBA" id="ARBA00002933"/>
    </source>
</evidence>
<keyword evidence="6" id="KW-0004">4Fe-4S</keyword>
<dbReference type="Gene3D" id="3.90.79.10">
    <property type="entry name" value="Nucleoside Triphosphate Pyrophosphohydrolase"/>
    <property type="match status" value="1"/>
</dbReference>
<dbReference type="EMBL" id="FMHG01000001">
    <property type="protein sequence ID" value="SCJ54344.1"/>
    <property type="molecule type" value="Genomic_DNA"/>
</dbReference>
<dbReference type="PANTHER" id="PTHR42944:SF1">
    <property type="entry name" value="ADENINE DNA GLYCOSYLASE"/>
    <property type="match status" value="1"/>
</dbReference>
<dbReference type="InterPro" id="IPR011257">
    <property type="entry name" value="DNA_glycosylase"/>
</dbReference>
<comment type="function">
    <text evidence="2">Adenine glycosylase active on G-A mispairs. MutY also corrects error-prone DNA synthesis past GO lesions which are due to the oxidatively damaged form of guanine: 7,8-dihydro-8-oxoguanine (8-oxo-dGTP).</text>
</comment>
<sequence>MDEILHTDLAPGECRELLAAMSQPLLQWYDRSARVLPWRERPTPYRVWVSEIMLQQTRVAAVLPYFERFVTALPDEQALADAPQDQLLKLWEGLGYYNRVKNMQKCAREVVACHGGRLPGDYCALLKLPGIGAYTAGAIASIAFDQRFPAVDGNVLRVMARLISCDSDILQPRVKKAFGELVLSAMPHHRPGDFNQAMMELGATICLPNTLPLCPSCPLGDICRGRALQTHHHLPHKAPKKAKRNEQWTVVVARWQGRILLQRRPESGLLGGMYQYLCLPGHLGAEECQQQLAAQGFCVHTLRPLGAAKHIFTHIVWQMEGYLADLSAPPQEPLYTLEEIEEQLSVPSAFAHYTRQLPTLPLPL</sequence>
<evidence type="ECO:0000256" key="5">
    <source>
        <dbReference type="ARBA" id="ARBA00022023"/>
    </source>
</evidence>
<evidence type="ECO:0000256" key="8">
    <source>
        <dbReference type="ARBA" id="ARBA00022763"/>
    </source>
</evidence>
<name>A0A1C6H9E4_9FIRM</name>
<dbReference type="InterPro" id="IPR004036">
    <property type="entry name" value="Endonuclease-III-like_CS2"/>
</dbReference>
<proteinExistence type="inferred from homology"/>
<dbReference type="InterPro" id="IPR044298">
    <property type="entry name" value="MIG/MutY"/>
</dbReference>
<dbReference type="GO" id="GO:0046872">
    <property type="term" value="F:metal ion binding"/>
    <property type="evidence" value="ECO:0007669"/>
    <property type="project" value="UniProtKB-UniRule"/>
</dbReference>
<dbReference type="NCBIfam" id="TIGR01084">
    <property type="entry name" value="mutY"/>
    <property type="match status" value="1"/>
</dbReference>
<evidence type="ECO:0000313" key="16">
    <source>
        <dbReference type="EMBL" id="SCJ54344.1"/>
    </source>
</evidence>
<dbReference type="InterPro" id="IPR003265">
    <property type="entry name" value="HhH-GPD_domain"/>
</dbReference>
<keyword evidence="12" id="KW-0234">DNA repair</keyword>
<dbReference type="GO" id="GO:0006284">
    <property type="term" value="P:base-excision repair"/>
    <property type="evidence" value="ECO:0007669"/>
    <property type="project" value="UniProtKB-UniRule"/>
</dbReference>
<evidence type="ECO:0000256" key="1">
    <source>
        <dbReference type="ARBA" id="ARBA00000843"/>
    </source>
</evidence>
<comment type="catalytic activity">
    <reaction evidence="1 14">
        <text>Hydrolyzes free adenine bases from 7,8-dihydro-8-oxoguanine:adenine mismatched double-stranded DNA, leaving an apurinic site.</text>
        <dbReference type="EC" id="3.2.2.31"/>
    </reaction>
</comment>
<dbReference type="Pfam" id="PF14815">
    <property type="entry name" value="NUDIX_4"/>
    <property type="match status" value="1"/>
</dbReference>
<protein>
    <recommendedName>
        <fullName evidence="5 14">Adenine DNA glycosylase</fullName>
        <ecNumber evidence="4 14">3.2.2.31</ecNumber>
    </recommendedName>
</protein>
<organism evidence="16">
    <name type="scientific">uncultured Anaerotruncus sp</name>
    <dbReference type="NCBI Taxonomy" id="905011"/>
    <lineage>
        <taxon>Bacteria</taxon>
        <taxon>Bacillati</taxon>
        <taxon>Bacillota</taxon>
        <taxon>Clostridia</taxon>
        <taxon>Eubacteriales</taxon>
        <taxon>Oscillospiraceae</taxon>
        <taxon>Anaerotruncus</taxon>
        <taxon>environmental samples</taxon>
    </lineage>
</organism>
<dbReference type="GO" id="GO:0034039">
    <property type="term" value="F:8-oxo-7,8-dihydroguanine DNA N-glycosylase activity"/>
    <property type="evidence" value="ECO:0007669"/>
    <property type="project" value="TreeGrafter"/>
</dbReference>
<dbReference type="Gene3D" id="1.10.1670.10">
    <property type="entry name" value="Helix-hairpin-Helix base-excision DNA repair enzymes (C-terminal)"/>
    <property type="match status" value="1"/>
</dbReference>
<keyword evidence="9 16" id="KW-0378">Hydrolase</keyword>
<comment type="similarity">
    <text evidence="3 14">Belongs to the Nth/MutY family.</text>
</comment>
<comment type="cofactor">
    <cofactor evidence="14">
        <name>[4Fe-4S] cluster</name>
        <dbReference type="ChEBI" id="CHEBI:49883"/>
    </cofactor>
    <text evidence="14">Binds 1 [4Fe-4S] cluster.</text>
</comment>
<dbReference type="InterPro" id="IPR005760">
    <property type="entry name" value="A/G_AdeGlyc_MutY"/>
</dbReference>
<dbReference type="CDD" id="cd03431">
    <property type="entry name" value="NUDIX_DNA_Glycosylase_C-MutY"/>
    <property type="match status" value="1"/>
</dbReference>
<dbReference type="PROSITE" id="PS01155">
    <property type="entry name" value="ENDONUCLEASE_III_2"/>
    <property type="match status" value="1"/>
</dbReference>
<evidence type="ECO:0000256" key="12">
    <source>
        <dbReference type="ARBA" id="ARBA00023204"/>
    </source>
</evidence>
<evidence type="ECO:0000256" key="9">
    <source>
        <dbReference type="ARBA" id="ARBA00022801"/>
    </source>
</evidence>
<keyword evidence="10 14" id="KW-0408">Iron</keyword>
<keyword evidence="8 14" id="KW-0227">DNA damage</keyword>